<reference evidence="2 3" key="1">
    <citation type="journal article" date="2019" name="Emerg. Microbes Infect.">
        <title>Comprehensive subspecies identification of 175 nontuberculous mycobacteria species based on 7547 genomic profiles.</title>
        <authorList>
            <person name="Matsumoto Y."/>
            <person name="Kinjo T."/>
            <person name="Motooka D."/>
            <person name="Nabeya D."/>
            <person name="Jung N."/>
            <person name="Uechi K."/>
            <person name="Horii T."/>
            <person name="Iida T."/>
            <person name="Fujita J."/>
            <person name="Nakamura S."/>
        </authorList>
    </citation>
    <scope>NUCLEOTIDE SEQUENCE [LARGE SCALE GENOMIC DNA]</scope>
    <source>
        <strain evidence="2 3">JCM 6399</strain>
    </source>
</reference>
<feature type="region of interest" description="Disordered" evidence="1">
    <location>
        <begin position="24"/>
        <end position="83"/>
    </location>
</feature>
<organism evidence="2 3">
    <name type="scientific">Mycobacterium gallinarum</name>
    <dbReference type="NCBI Taxonomy" id="39689"/>
    <lineage>
        <taxon>Bacteria</taxon>
        <taxon>Bacillati</taxon>
        <taxon>Actinomycetota</taxon>
        <taxon>Actinomycetes</taxon>
        <taxon>Mycobacteriales</taxon>
        <taxon>Mycobacteriaceae</taxon>
        <taxon>Mycobacterium</taxon>
    </lineage>
</organism>
<accession>A0A9W4B6Z0</accession>
<feature type="compositionally biased region" description="Polar residues" evidence="1">
    <location>
        <begin position="35"/>
        <end position="44"/>
    </location>
</feature>
<keyword evidence="3" id="KW-1185">Reference proteome</keyword>
<feature type="compositionally biased region" description="Low complexity" evidence="1">
    <location>
        <begin position="61"/>
        <end position="71"/>
    </location>
</feature>
<evidence type="ECO:0000313" key="2">
    <source>
        <dbReference type="EMBL" id="BBY95025.1"/>
    </source>
</evidence>
<dbReference type="Proteomes" id="UP000465785">
    <property type="component" value="Chromosome"/>
</dbReference>
<dbReference type="AlphaFoldDB" id="A0A9W4B6Z0"/>
<protein>
    <submittedName>
        <fullName evidence="2">Uncharacterized protein</fullName>
    </submittedName>
</protein>
<gene>
    <name evidence="2" type="ORF">MGALJ_46940</name>
</gene>
<sequence>MTTGCSGPRIGPALVVGEVDVVDGAGGADEDEQPAASSSETAKSAGTARVRMGEVTTFYESGSASGSSSASVRNMKKNTTQPMAAMKIQLTIR</sequence>
<proteinExistence type="predicted"/>
<dbReference type="KEGG" id="mgau:MGALJ_46940"/>
<dbReference type="EMBL" id="AP022601">
    <property type="protein sequence ID" value="BBY95025.1"/>
    <property type="molecule type" value="Genomic_DNA"/>
</dbReference>
<name>A0A9W4B6Z0_9MYCO</name>
<evidence type="ECO:0000313" key="3">
    <source>
        <dbReference type="Proteomes" id="UP000465785"/>
    </source>
</evidence>
<evidence type="ECO:0000256" key="1">
    <source>
        <dbReference type="SAM" id="MobiDB-lite"/>
    </source>
</evidence>